<keyword evidence="2" id="KW-1133">Transmembrane helix</keyword>
<feature type="transmembrane region" description="Helical" evidence="2">
    <location>
        <begin position="506"/>
        <end position="528"/>
    </location>
</feature>
<sequence length="590" mass="64708">MAIEADFRRLPVAPIQEDDGSSSQKPVPPSSRKDSSWILTWSIETVATFFALSSFSVLVVVLKHYDGISPTAWPIGVLTLNGLVAVLSTITRAALLALVSTSLSQGKWIQYAKPRGRRLVEFDLYDQASRSVWGSLLYLCRTRGIHVATFGAVLTILTLAFDVFAQQVISFETSPALINVTAEQQLSTVPRAEVFTGSTEFEDAQVINPGLPMEAAWFAGLFSFNATELQPTCPTGNCTWPVVSSLAVCGECADVSSDLSYSEDPTAMPFQEFNFSLPDGNQLVNRLVPTTIYRLNASLANTSYPGLRYKSIEQDRENGYMMLAHFEVISQRDRVNHAATWGLEETAAHECALWFCIQAYDVSVTNGNLNQTTVNQWSQVDPRSVTDDNSGGGSYFGSDFLNFTMPPAEFNVPEGTNWAVGAHTAHDVKAYIDSFFPMEIMHLDGNGHTSMADAMWASTGRMDEYISDLARIMTQAVRISSLTSPLGDVYYQGTASKDETCVRVRWGWLAFPAAMVVGSCLLLLVTVWRTERSTVGAWKASALALLFTRMGEGLQEAAKGGMSHETESLESKVGNERVRLSSVDGAWRLD</sequence>
<accession>A0A1L9TAE5</accession>
<keyword evidence="2" id="KW-0812">Transmembrane</keyword>
<dbReference type="Pfam" id="PF11374">
    <property type="entry name" value="DUF3176"/>
    <property type="match status" value="1"/>
</dbReference>
<dbReference type="Proteomes" id="UP000184356">
    <property type="component" value="Unassembled WGS sequence"/>
</dbReference>
<feature type="transmembrane region" description="Helical" evidence="2">
    <location>
        <begin position="73"/>
        <end position="99"/>
    </location>
</feature>
<evidence type="ECO:0000313" key="4">
    <source>
        <dbReference type="Proteomes" id="UP000184356"/>
    </source>
</evidence>
<dbReference type="AlphaFoldDB" id="A0A1L9TAE5"/>
<dbReference type="VEuPathDB" id="FungiDB:ASPSYDRAFT_91670"/>
<dbReference type="EMBL" id="KV878590">
    <property type="protein sequence ID" value="OJJ56410.1"/>
    <property type="molecule type" value="Genomic_DNA"/>
</dbReference>
<keyword evidence="4" id="KW-1185">Reference proteome</keyword>
<reference evidence="4" key="1">
    <citation type="journal article" date="2017" name="Genome Biol.">
        <title>Comparative genomics reveals high biological diversity and specific adaptations in the industrially and medically important fungal genus Aspergillus.</title>
        <authorList>
            <person name="de Vries R.P."/>
            <person name="Riley R."/>
            <person name="Wiebenga A."/>
            <person name="Aguilar-Osorio G."/>
            <person name="Amillis S."/>
            <person name="Uchima C.A."/>
            <person name="Anderluh G."/>
            <person name="Asadollahi M."/>
            <person name="Askin M."/>
            <person name="Barry K."/>
            <person name="Battaglia E."/>
            <person name="Bayram O."/>
            <person name="Benocci T."/>
            <person name="Braus-Stromeyer S.A."/>
            <person name="Caldana C."/>
            <person name="Canovas D."/>
            <person name="Cerqueira G.C."/>
            <person name="Chen F."/>
            <person name="Chen W."/>
            <person name="Choi C."/>
            <person name="Clum A."/>
            <person name="Dos Santos R.A."/>
            <person name="Damasio A.R."/>
            <person name="Diallinas G."/>
            <person name="Emri T."/>
            <person name="Fekete E."/>
            <person name="Flipphi M."/>
            <person name="Freyberg S."/>
            <person name="Gallo A."/>
            <person name="Gournas C."/>
            <person name="Habgood R."/>
            <person name="Hainaut M."/>
            <person name="Harispe M.L."/>
            <person name="Henrissat B."/>
            <person name="Hilden K.S."/>
            <person name="Hope R."/>
            <person name="Hossain A."/>
            <person name="Karabika E."/>
            <person name="Karaffa L."/>
            <person name="Karanyi Z."/>
            <person name="Krasevec N."/>
            <person name="Kuo A."/>
            <person name="Kusch H."/>
            <person name="LaButti K."/>
            <person name="Lagendijk E.L."/>
            <person name="Lapidus A."/>
            <person name="Levasseur A."/>
            <person name="Lindquist E."/>
            <person name="Lipzen A."/>
            <person name="Logrieco A.F."/>
            <person name="MacCabe A."/>
            <person name="Maekelae M.R."/>
            <person name="Malavazi I."/>
            <person name="Melin P."/>
            <person name="Meyer V."/>
            <person name="Mielnichuk N."/>
            <person name="Miskei M."/>
            <person name="Molnar A.P."/>
            <person name="Mule G."/>
            <person name="Ngan C.Y."/>
            <person name="Orejas M."/>
            <person name="Orosz E."/>
            <person name="Ouedraogo J.P."/>
            <person name="Overkamp K.M."/>
            <person name="Park H.-S."/>
            <person name="Perrone G."/>
            <person name="Piumi F."/>
            <person name="Punt P.J."/>
            <person name="Ram A.F."/>
            <person name="Ramon A."/>
            <person name="Rauscher S."/>
            <person name="Record E."/>
            <person name="Riano-Pachon D.M."/>
            <person name="Robert V."/>
            <person name="Roehrig J."/>
            <person name="Ruller R."/>
            <person name="Salamov A."/>
            <person name="Salih N.S."/>
            <person name="Samson R.A."/>
            <person name="Sandor E."/>
            <person name="Sanguinetti M."/>
            <person name="Schuetze T."/>
            <person name="Sepcic K."/>
            <person name="Shelest E."/>
            <person name="Sherlock G."/>
            <person name="Sophianopoulou V."/>
            <person name="Squina F.M."/>
            <person name="Sun H."/>
            <person name="Susca A."/>
            <person name="Todd R.B."/>
            <person name="Tsang A."/>
            <person name="Unkles S.E."/>
            <person name="van de Wiele N."/>
            <person name="van Rossen-Uffink D."/>
            <person name="Oliveira J.V."/>
            <person name="Vesth T.C."/>
            <person name="Visser J."/>
            <person name="Yu J.-H."/>
            <person name="Zhou M."/>
            <person name="Andersen M.R."/>
            <person name="Archer D.B."/>
            <person name="Baker S.E."/>
            <person name="Benoit I."/>
            <person name="Brakhage A.A."/>
            <person name="Braus G.H."/>
            <person name="Fischer R."/>
            <person name="Frisvad J.C."/>
            <person name="Goldman G.H."/>
            <person name="Houbraken J."/>
            <person name="Oakley B."/>
            <person name="Pocsi I."/>
            <person name="Scazzocchio C."/>
            <person name="Seiboth B."/>
            <person name="vanKuyk P.A."/>
            <person name="Wortman J."/>
            <person name="Dyer P.S."/>
            <person name="Grigoriev I.V."/>
        </authorList>
    </citation>
    <scope>NUCLEOTIDE SEQUENCE [LARGE SCALE GENOMIC DNA]</scope>
    <source>
        <strain evidence="4">CBS 593.65</strain>
    </source>
</reference>
<dbReference type="OrthoDB" id="5376804at2759"/>
<name>A0A1L9TAE5_9EURO</name>
<protein>
    <submittedName>
        <fullName evidence="3">Uncharacterized protein</fullName>
    </submittedName>
</protein>
<dbReference type="PANTHER" id="PTHR35394:SF5">
    <property type="entry name" value="DUF3176 DOMAIN-CONTAINING PROTEIN"/>
    <property type="match status" value="1"/>
</dbReference>
<evidence type="ECO:0000256" key="1">
    <source>
        <dbReference type="SAM" id="MobiDB-lite"/>
    </source>
</evidence>
<dbReference type="GeneID" id="63768600"/>
<organism evidence="3 4">
    <name type="scientific">Aspergillus sydowii CBS 593.65</name>
    <dbReference type="NCBI Taxonomy" id="1036612"/>
    <lineage>
        <taxon>Eukaryota</taxon>
        <taxon>Fungi</taxon>
        <taxon>Dikarya</taxon>
        <taxon>Ascomycota</taxon>
        <taxon>Pezizomycotina</taxon>
        <taxon>Eurotiomycetes</taxon>
        <taxon>Eurotiomycetidae</taxon>
        <taxon>Eurotiales</taxon>
        <taxon>Aspergillaceae</taxon>
        <taxon>Aspergillus</taxon>
        <taxon>Aspergillus subgen. Nidulantes</taxon>
    </lineage>
</organism>
<dbReference type="InterPro" id="IPR021514">
    <property type="entry name" value="DUF3176"/>
</dbReference>
<evidence type="ECO:0000256" key="2">
    <source>
        <dbReference type="SAM" id="Phobius"/>
    </source>
</evidence>
<dbReference type="STRING" id="1036612.A0A1L9TAE5"/>
<evidence type="ECO:0000313" key="3">
    <source>
        <dbReference type="EMBL" id="OJJ56410.1"/>
    </source>
</evidence>
<dbReference type="RefSeq" id="XP_040700216.1">
    <property type="nucleotide sequence ID" value="XM_040852527.1"/>
</dbReference>
<feature type="transmembrane region" description="Helical" evidence="2">
    <location>
        <begin position="145"/>
        <end position="165"/>
    </location>
</feature>
<dbReference type="PANTHER" id="PTHR35394">
    <property type="entry name" value="DUF3176 DOMAIN-CONTAINING PROTEIN"/>
    <property type="match status" value="1"/>
</dbReference>
<keyword evidence="2" id="KW-0472">Membrane</keyword>
<proteinExistence type="predicted"/>
<gene>
    <name evidence="3" type="ORF">ASPSYDRAFT_91670</name>
</gene>
<feature type="region of interest" description="Disordered" evidence="1">
    <location>
        <begin position="15"/>
        <end position="34"/>
    </location>
</feature>
<feature type="transmembrane region" description="Helical" evidence="2">
    <location>
        <begin position="38"/>
        <end position="61"/>
    </location>
</feature>